<dbReference type="Pfam" id="PF16286">
    <property type="entry name" value="DUF4932"/>
    <property type="match status" value="1"/>
</dbReference>
<feature type="chain" id="PRO_5001582580" description="DUF4932 domain-containing protein" evidence="1">
    <location>
        <begin position="19"/>
        <end position="467"/>
    </location>
</feature>
<dbReference type="AlphaFoldDB" id="A0A060CW18"/>
<keyword evidence="1" id="KW-0732">Signal</keyword>
<proteinExistence type="predicted"/>
<evidence type="ECO:0000256" key="1">
    <source>
        <dbReference type="SAM" id="SignalP"/>
    </source>
</evidence>
<name>A0A060CW18_9BACT</name>
<dbReference type="InterPro" id="IPR032560">
    <property type="entry name" value="DUF4932"/>
</dbReference>
<feature type="signal peptide" evidence="1">
    <location>
        <begin position="1"/>
        <end position="18"/>
    </location>
</feature>
<dbReference type="EMBL" id="KJ095707">
    <property type="protein sequence ID" value="AIA99601.1"/>
    <property type="molecule type" value="Genomic_DNA"/>
</dbReference>
<accession>A0A060CW18</accession>
<organism evidence="2">
    <name type="scientific">uncultured bacterium contig00103(2014)</name>
    <dbReference type="NCBI Taxonomy" id="1465630"/>
    <lineage>
        <taxon>Bacteria</taxon>
        <taxon>environmental samples</taxon>
    </lineage>
</organism>
<reference evidence="2" key="1">
    <citation type="journal article" date="2014" name="Microb. Ecol.">
        <title>Phylogenetic and Functional Analysis of Gut Microbiota of a Fungus-Growing Higher Termite: Bacteroidetes from Higher Termites Are a Rich Source of beta-Glucosidase Genes.</title>
        <authorList>
            <person name="Zhang M."/>
            <person name="Liu N."/>
            <person name="Qian C."/>
            <person name="Wang Q."/>
            <person name="Wang Q."/>
            <person name="Long Y."/>
            <person name="Huang Y."/>
            <person name="Zhou Z."/>
            <person name="Yan X."/>
        </authorList>
    </citation>
    <scope>NUCLEOTIDE SEQUENCE</scope>
</reference>
<sequence>MKKFALLLLAAMSLQVFAQEKAILDKPRTDNRVELLSIVFRLAGNQEYNNSYFKLYTDKIDSCFAPYKEHELIKFAQELRQERGVSYDAVMKMAVHLDNDLNPIVEFTDKIPEQRWGKDNAYKFVELLKKFYKDAACEKFFKENETIYAEASRRFLPVYEELDLSWYKTFYGKEADEKFIIINALTTGGGNYGVSVTSPDGKREVYAIMGAWSTDSTGMVVYGKDGYFPTLLHEFNHSFVNHLIDKNESALKENGEKIFEKVKDKMSSQAYGNWKTMMYEALVRAAVIKYMKDHDFDQVTIARETGQQLMRGFIWIRELVDELEKYDKNRSTYPTLESYMPNIVAAYQTYAGNMDKYAEQIENGKPKVVSIEGIINGDTNVDAATETIIINFDIPLIGKGYSINNGEKGKDAFPKFEHIDYANDNKSLVLKLKIESNKEYQFILTGLAFTSQEGIGMDSYEISFKTK</sequence>
<evidence type="ECO:0008006" key="3">
    <source>
        <dbReference type="Google" id="ProtNLM"/>
    </source>
</evidence>
<evidence type="ECO:0000313" key="2">
    <source>
        <dbReference type="EMBL" id="AIA99601.1"/>
    </source>
</evidence>
<protein>
    <recommendedName>
        <fullName evidence="3">DUF4932 domain-containing protein</fullName>
    </recommendedName>
</protein>